<name>A0A225NHH9_9RHOB</name>
<dbReference type="AlphaFoldDB" id="A0A225NHH9"/>
<reference evidence="1 2" key="1">
    <citation type="submission" date="2013-04" db="EMBL/GenBank/DDBJ databases">
        <title>Oceanicola sp. 22II1-22F33 Genome Sequencing.</title>
        <authorList>
            <person name="Lai Q."/>
            <person name="Li G."/>
            <person name="Shao Z."/>
        </authorList>
    </citation>
    <scope>NUCLEOTIDE SEQUENCE [LARGE SCALE GENOMIC DNA]</scope>
    <source>
        <strain evidence="1 2">22II1-22F33</strain>
    </source>
</reference>
<dbReference type="EMBL" id="AQQR01000007">
    <property type="protein sequence ID" value="OWU72314.1"/>
    <property type="molecule type" value="Genomic_DNA"/>
</dbReference>
<evidence type="ECO:0000313" key="1">
    <source>
        <dbReference type="EMBL" id="OWU72314.1"/>
    </source>
</evidence>
<comment type="caution">
    <text evidence="1">The sequence shown here is derived from an EMBL/GenBank/DDBJ whole genome shotgun (WGS) entry which is preliminary data.</text>
</comment>
<gene>
    <name evidence="1" type="ORF">ATO3_17400</name>
</gene>
<keyword evidence="2" id="KW-1185">Reference proteome</keyword>
<sequence length="106" mass="11676">MISLAGLREALDAGGIVEVECIDAPFRQTNSYRGAWKFYVIAEVDGAEHRLLFVHGRDIKARVIRTATGLISFGIELGVSPIAIPLHAGERAIWRRYAGEPEETRG</sequence>
<organism evidence="1 2">
    <name type="scientific">Marinibacterium profundimaris</name>
    <dbReference type="NCBI Taxonomy" id="1679460"/>
    <lineage>
        <taxon>Bacteria</taxon>
        <taxon>Pseudomonadati</taxon>
        <taxon>Pseudomonadota</taxon>
        <taxon>Alphaproteobacteria</taxon>
        <taxon>Rhodobacterales</taxon>
        <taxon>Paracoccaceae</taxon>
        <taxon>Marinibacterium</taxon>
    </lineage>
</organism>
<dbReference type="Proteomes" id="UP000215377">
    <property type="component" value="Unassembled WGS sequence"/>
</dbReference>
<proteinExistence type="predicted"/>
<evidence type="ECO:0000313" key="2">
    <source>
        <dbReference type="Proteomes" id="UP000215377"/>
    </source>
</evidence>
<protein>
    <submittedName>
        <fullName evidence="1">Uncharacterized protein</fullName>
    </submittedName>
</protein>
<accession>A0A225NHH9</accession>